<sequence length="125" mass="14857">MFVQYLILPNGSENSIILWAFCAQLFFLDGSEDNAQFDVLYNTLFFQVERDRLFKSISKKRQTKYLHAKVQWKKDFKRNIEEMQKAMKQASWMSKDEQHKVEQVVDAFVKTKLERLHFTSPSVIG</sequence>
<gene>
    <name evidence="1" type="ORF">CPELLU_LOCUS21532</name>
</gene>
<dbReference type="OrthoDB" id="2328245at2759"/>
<comment type="caution">
    <text evidence="1">The sequence shown here is derived from an EMBL/GenBank/DDBJ whole genome shotgun (WGS) entry which is preliminary data.</text>
</comment>
<dbReference type="Proteomes" id="UP000789759">
    <property type="component" value="Unassembled WGS sequence"/>
</dbReference>
<reference evidence="1" key="1">
    <citation type="submission" date="2021-06" db="EMBL/GenBank/DDBJ databases">
        <authorList>
            <person name="Kallberg Y."/>
            <person name="Tangrot J."/>
            <person name="Rosling A."/>
        </authorList>
    </citation>
    <scope>NUCLEOTIDE SEQUENCE</scope>
    <source>
        <strain evidence="1">FL966</strain>
    </source>
</reference>
<name>A0A9N9KIC2_9GLOM</name>
<keyword evidence="2" id="KW-1185">Reference proteome</keyword>
<protein>
    <submittedName>
        <fullName evidence="1">3966_t:CDS:1</fullName>
    </submittedName>
</protein>
<proteinExistence type="predicted"/>
<evidence type="ECO:0000313" key="1">
    <source>
        <dbReference type="EMBL" id="CAG8837266.1"/>
    </source>
</evidence>
<dbReference type="AlphaFoldDB" id="A0A9N9KIC2"/>
<dbReference type="EMBL" id="CAJVQA010080910">
    <property type="protein sequence ID" value="CAG8837266.1"/>
    <property type="molecule type" value="Genomic_DNA"/>
</dbReference>
<feature type="non-terminal residue" evidence="1">
    <location>
        <position position="125"/>
    </location>
</feature>
<accession>A0A9N9KIC2</accession>
<evidence type="ECO:0000313" key="2">
    <source>
        <dbReference type="Proteomes" id="UP000789759"/>
    </source>
</evidence>
<organism evidence="1 2">
    <name type="scientific">Cetraspora pellucida</name>
    <dbReference type="NCBI Taxonomy" id="1433469"/>
    <lineage>
        <taxon>Eukaryota</taxon>
        <taxon>Fungi</taxon>
        <taxon>Fungi incertae sedis</taxon>
        <taxon>Mucoromycota</taxon>
        <taxon>Glomeromycotina</taxon>
        <taxon>Glomeromycetes</taxon>
        <taxon>Diversisporales</taxon>
        <taxon>Gigasporaceae</taxon>
        <taxon>Cetraspora</taxon>
    </lineage>
</organism>